<evidence type="ECO:0000313" key="3">
    <source>
        <dbReference type="Proteomes" id="UP001295740"/>
    </source>
</evidence>
<evidence type="ECO:0000313" key="2">
    <source>
        <dbReference type="EMBL" id="CAJ2512123.1"/>
    </source>
</evidence>
<sequence length="189" mass="19965">MRPRQVLSSLMVPATAFSLPTSTSTSPTSSPVDLDTRATAATSDDASPTCDIVDFPTTPTNPPKCWAWFAKTTPSDYCGDSTFTPVDIAAPANWLAACVSLRETLLDGTGDFFLADYETDQFNTLLSQDGCALQLKPQTAPSDEQIYVGGTDVTDILGSAIAASRAGKVGVEGTMPCGDDTVQWRMVPV</sequence>
<dbReference type="InterPro" id="IPR029226">
    <property type="entry name" value="Ecp2-like"/>
</dbReference>
<dbReference type="EMBL" id="CAUWAG010000018">
    <property type="protein sequence ID" value="CAJ2512123.1"/>
    <property type="molecule type" value="Genomic_DNA"/>
</dbReference>
<dbReference type="AlphaFoldDB" id="A0AAI8YPA8"/>
<proteinExistence type="predicted"/>
<keyword evidence="3" id="KW-1185">Reference proteome</keyword>
<evidence type="ECO:0000259" key="1">
    <source>
        <dbReference type="Pfam" id="PF14856"/>
    </source>
</evidence>
<accession>A0AAI8YPA8</accession>
<dbReference type="Proteomes" id="UP001295740">
    <property type="component" value="Unassembled WGS sequence"/>
</dbReference>
<gene>
    <name evidence="2" type="ORF">KHLLAP_LOCUS12591</name>
</gene>
<reference evidence="2" key="1">
    <citation type="submission" date="2023-10" db="EMBL/GenBank/DDBJ databases">
        <authorList>
            <person name="Hackl T."/>
        </authorList>
    </citation>
    <scope>NUCLEOTIDE SEQUENCE</scope>
</reference>
<comment type="caution">
    <text evidence="2">The sequence shown here is derived from an EMBL/GenBank/DDBJ whole genome shotgun (WGS) entry which is preliminary data.</text>
</comment>
<dbReference type="Pfam" id="PF14856">
    <property type="entry name" value="Hce2"/>
    <property type="match status" value="1"/>
</dbReference>
<name>A0AAI8YPA8_9PEZI</name>
<organism evidence="2 3">
    <name type="scientific">Anthostomella pinea</name>
    <dbReference type="NCBI Taxonomy" id="933095"/>
    <lineage>
        <taxon>Eukaryota</taxon>
        <taxon>Fungi</taxon>
        <taxon>Dikarya</taxon>
        <taxon>Ascomycota</taxon>
        <taxon>Pezizomycotina</taxon>
        <taxon>Sordariomycetes</taxon>
        <taxon>Xylariomycetidae</taxon>
        <taxon>Xylariales</taxon>
        <taxon>Xylariaceae</taxon>
        <taxon>Anthostomella</taxon>
    </lineage>
</organism>
<protein>
    <submittedName>
        <fullName evidence="2">Uu.00g077480.m01.CDS01</fullName>
    </submittedName>
</protein>
<feature type="domain" description="Ecp2 effector protein-like" evidence="1">
    <location>
        <begin position="77"/>
        <end position="177"/>
    </location>
</feature>